<dbReference type="Pfam" id="PF00561">
    <property type="entry name" value="Abhydrolase_1"/>
    <property type="match status" value="1"/>
</dbReference>
<dbReference type="InterPro" id="IPR029058">
    <property type="entry name" value="AB_hydrolase_fold"/>
</dbReference>
<dbReference type="PRINTS" id="PR00412">
    <property type="entry name" value="EPOXHYDRLASE"/>
</dbReference>
<sequence>MFDINTLSATYVELNGAQYHVRDSRVGEECVLLIHGWPDNSLMWEKQIPALAEAGYRVICPDLLGYGLSEAPEKIERYKLANLLNDFVTLVEKLGLEKIHCIAHDYGAVLGWELASHSKNLNLNLKSYTAMSVGHLGEFLKVSTENLQMQWIYFLNTQDIAPQLYRANNGYFFREVLRSHPNRDLIVENGLKSGVFENMQRLEQANQVPEYLLAVLTGQIPDLLTIKVPTLGIWSNKDDFMWESQMKNSGQYISAQWQYKCIEGAGHWFMLEQPERTNQLILNWLGKHI</sequence>
<organism evidence="3 5">
    <name type="scientific">Mastigocoleus testarum BC008</name>
    <dbReference type="NCBI Taxonomy" id="371196"/>
    <lineage>
        <taxon>Bacteria</taxon>
        <taxon>Bacillati</taxon>
        <taxon>Cyanobacteriota</taxon>
        <taxon>Cyanophyceae</taxon>
        <taxon>Nostocales</taxon>
        <taxon>Hapalosiphonaceae</taxon>
        <taxon>Mastigocoleus</taxon>
    </lineage>
</organism>
<dbReference type="Gene3D" id="3.40.50.1820">
    <property type="entry name" value="alpha/beta hydrolase"/>
    <property type="match status" value="1"/>
</dbReference>
<comment type="caution">
    <text evidence="3">The sequence shown here is derived from an EMBL/GenBank/DDBJ whole genome shotgun (WGS) entry which is preliminary data.</text>
</comment>
<protein>
    <submittedName>
        <fullName evidence="3">Alpha/beta hydrolase</fullName>
    </submittedName>
</protein>
<dbReference type="OrthoDB" id="9773293at2"/>
<dbReference type="InterPro" id="IPR000639">
    <property type="entry name" value="Epox_hydrolase-like"/>
</dbReference>
<dbReference type="AlphaFoldDB" id="A0A0V7ZHL1"/>
<reference evidence="3 5" key="1">
    <citation type="journal article" date="2015" name="Genome Announc.">
        <title>Draft Genome of the Euendolithic (true boring) Cyanobacterium Mastigocoleus testarum strain BC008.</title>
        <authorList>
            <person name="Guida B.S."/>
            <person name="Garcia-Pichel F."/>
        </authorList>
    </citation>
    <scope>NUCLEOTIDE SEQUENCE [LARGE SCALE GENOMIC DNA]</scope>
    <source>
        <strain evidence="3 5">BC008</strain>
    </source>
</reference>
<dbReference type="EMBL" id="LMTZ01000129">
    <property type="protein sequence ID" value="KST64030.1"/>
    <property type="molecule type" value="Genomic_DNA"/>
</dbReference>
<name>A0A0V7ZHL1_9CYAN</name>
<evidence type="ECO:0000313" key="3">
    <source>
        <dbReference type="EMBL" id="KST64030.1"/>
    </source>
</evidence>
<dbReference type="SUPFAM" id="SSF53474">
    <property type="entry name" value="alpha/beta-Hydrolases"/>
    <property type="match status" value="1"/>
</dbReference>
<dbReference type="PANTHER" id="PTHR43329">
    <property type="entry name" value="EPOXIDE HYDROLASE"/>
    <property type="match status" value="1"/>
</dbReference>
<feature type="domain" description="AB hydrolase-1" evidence="2">
    <location>
        <begin position="31"/>
        <end position="273"/>
    </location>
</feature>
<gene>
    <name evidence="3" type="ORF">BC008_40250</name>
    <name evidence="4" type="ORF">BC008_41225</name>
</gene>
<dbReference type="Proteomes" id="UP000053372">
    <property type="component" value="Unassembled WGS sequence"/>
</dbReference>
<keyword evidence="1 3" id="KW-0378">Hydrolase</keyword>
<dbReference type="EMBL" id="LMTZ01000118">
    <property type="protein sequence ID" value="KST64740.1"/>
    <property type="molecule type" value="Genomic_DNA"/>
</dbReference>
<accession>A0A0V7ZHL1</accession>
<proteinExistence type="predicted"/>
<evidence type="ECO:0000256" key="1">
    <source>
        <dbReference type="ARBA" id="ARBA00022801"/>
    </source>
</evidence>
<dbReference type="GO" id="GO:0016787">
    <property type="term" value="F:hydrolase activity"/>
    <property type="evidence" value="ECO:0007669"/>
    <property type="project" value="UniProtKB-KW"/>
</dbReference>
<evidence type="ECO:0000313" key="4">
    <source>
        <dbReference type="EMBL" id="KST64740.1"/>
    </source>
</evidence>
<keyword evidence="5" id="KW-1185">Reference proteome</keyword>
<dbReference type="RefSeq" id="WP_027844738.1">
    <property type="nucleotide sequence ID" value="NZ_LMTZ01000118.1"/>
</dbReference>
<evidence type="ECO:0000259" key="2">
    <source>
        <dbReference type="Pfam" id="PF00561"/>
    </source>
</evidence>
<dbReference type="InterPro" id="IPR000073">
    <property type="entry name" value="AB_hydrolase_1"/>
</dbReference>
<evidence type="ECO:0000313" key="5">
    <source>
        <dbReference type="Proteomes" id="UP000053372"/>
    </source>
</evidence>